<proteinExistence type="predicted"/>
<comment type="caution">
    <text evidence="2">The sequence shown here is derived from an EMBL/GenBank/DDBJ whole genome shotgun (WGS) entry which is preliminary data.</text>
</comment>
<keyword evidence="3" id="KW-1185">Reference proteome</keyword>
<accession>A0AA88NNY5</accession>
<evidence type="ECO:0000256" key="1">
    <source>
        <dbReference type="SAM" id="SignalP"/>
    </source>
</evidence>
<feature type="signal peptide" evidence="1">
    <location>
        <begin position="1"/>
        <end position="22"/>
    </location>
</feature>
<organism evidence="2 3">
    <name type="scientific">Tachysurus vachellii</name>
    <name type="common">Darkbarbel catfish</name>
    <name type="synonym">Pelteobagrus vachellii</name>
    <dbReference type="NCBI Taxonomy" id="175792"/>
    <lineage>
        <taxon>Eukaryota</taxon>
        <taxon>Metazoa</taxon>
        <taxon>Chordata</taxon>
        <taxon>Craniata</taxon>
        <taxon>Vertebrata</taxon>
        <taxon>Euteleostomi</taxon>
        <taxon>Actinopterygii</taxon>
        <taxon>Neopterygii</taxon>
        <taxon>Teleostei</taxon>
        <taxon>Ostariophysi</taxon>
        <taxon>Siluriformes</taxon>
        <taxon>Bagridae</taxon>
        <taxon>Tachysurus</taxon>
    </lineage>
</organism>
<sequence length="105" mass="12147">MILFLFFLLLWLIFTIPNDGEANSFLHFKSVRAFQVRLKKTKITVYKLLTRRQAIEQKEAHSLVSGHVSVPHARAEEQTFLQSCQSRRCSAWPTRCPIPTAVFTV</sequence>
<keyword evidence="1" id="KW-0732">Signal</keyword>
<evidence type="ECO:0000313" key="3">
    <source>
        <dbReference type="Proteomes" id="UP001187315"/>
    </source>
</evidence>
<dbReference type="Proteomes" id="UP001187315">
    <property type="component" value="Unassembled WGS sequence"/>
</dbReference>
<gene>
    <name evidence="2" type="ORF">Q7C36_004741</name>
</gene>
<dbReference type="EMBL" id="JAVHJS010000004">
    <property type="protein sequence ID" value="KAK2860575.1"/>
    <property type="molecule type" value="Genomic_DNA"/>
</dbReference>
<name>A0AA88NNY5_TACVA</name>
<dbReference type="AlphaFoldDB" id="A0AA88NNY5"/>
<reference evidence="2" key="1">
    <citation type="submission" date="2023-08" db="EMBL/GenBank/DDBJ databases">
        <title>Pelteobagrus vachellii genome.</title>
        <authorList>
            <person name="Liu H."/>
        </authorList>
    </citation>
    <scope>NUCLEOTIDE SEQUENCE</scope>
    <source>
        <strain evidence="2">PRFRI_2022a</strain>
        <tissue evidence="2">Muscle</tissue>
    </source>
</reference>
<feature type="chain" id="PRO_5041735888" description="Secreted protein" evidence="1">
    <location>
        <begin position="23"/>
        <end position="105"/>
    </location>
</feature>
<evidence type="ECO:0008006" key="4">
    <source>
        <dbReference type="Google" id="ProtNLM"/>
    </source>
</evidence>
<protein>
    <recommendedName>
        <fullName evidence="4">Secreted protein</fullName>
    </recommendedName>
</protein>
<evidence type="ECO:0000313" key="2">
    <source>
        <dbReference type="EMBL" id="KAK2860575.1"/>
    </source>
</evidence>